<evidence type="ECO:0000256" key="2">
    <source>
        <dbReference type="ARBA" id="ARBA00004687"/>
    </source>
</evidence>
<evidence type="ECO:0000256" key="3">
    <source>
        <dbReference type="ARBA" id="ARBA00005316"/>
    </source>
</evidence>
<dbReference type="AlphaFoldDB" id="A0AAD5YH02"/>
<reference evidence="10" key="1">
    <citation type="submission" date="2022-07" db="EMBL/GenBank/DDBJ databases">
        <title>Genome Sequence of Physisporinus lineatus.</title>
        <authorList>
            <person name="Buettner E."/>
        </authorList>
    </citation>
    <scope>NUCLEOTIDE SEQUENCE</scope>
    <source>
        <strain evidence="10">VT162</strain>
    </source>
</reference>
<dbReference type="Pfam" id="PF10510">
    <property type="entry name" value="PIG-S"/>
    <property type="match status" value="1"/>
</dbReference>
<gene>
    <name evidence="10" type="ORF">NLI96_g5363</name>
</gene>
<keyword evidence="5" id="KW-0812">Transmembrane</keyword>
<dbReference type="GO" id="GO:0016255">
    <property type="term" value="P:attachment of GPI anchor to protein"/>
    <property type="evidence" value="ECO:0007669"/>
    <property type="project" value="InterPro"/>
</dbReference>
<comment type="similarity">
    <text evidence="3">Belongs to the PIGS family.</text>
</comment>
<evidence type="ECO:0000256" key="4">
    <source>
        <dbReference type="ARBA" id="ARBA00022502"/>
    </source>
</evidence>
<dbReference type="InterPro" id="IPR019540">
    <property type="entry name" value="PtdIno-glycan_biosynth_class_S"/>
</dbReference>
<name>A0AAD5YH02_9APHY</name>
<evidence type="ECO:0000256" key="1">
    <source>
        <dbReference type="ARBA" id="ARBA00004477"/>
    </source>
</evidence>
<dbReference type="PANTHER" id="PTHR21072">
    <property type="entry name" value="GPI TRANSAMIDASE COMPONENT PIG-S"/>
    <property type="match status" value="1"/>
</dbReference>
<evidence type="ECO:0000256" key="8">
    <source>
        <dbReference type="ARBA" id="ARBA00023136"/>
    </source>
</evidence>
<evidence type="ECO:0000256" key="7">
    <source>
        <dbReference type="ARBA" id="ARBA00022989"/>
    </source>
</evidence>
<dbReference type="GO" id="GO:0042765">
    <property type="term" value="C:GPI-anchor transamidase complex"/>
    <property type="evidence" value="ECO:0007669"/>
    <property type="project" value="InterPro"/>
</dbReference>
<dbReference type="PANTHER" id="PTHR21072:SF13">
    <property type="entry name" value="GPI TRANSAMIDASE COMPONENT PIG-S"/>
    <property type="match status" value="1"/>
</dbReference>
<comment type="caution">
    <text evidence="10">The sequence shown here is derived from an EMBL/GenBank/DDBJ whole genome shotgun (WGS) entry which is preliminary data.</text>
</comment>
<dbReference type="Proteomes" id="UP001212997">
    <property type="component" value="Unassembled WGS sequence"/>
</dbReference>
<dbReference type="GO" id="GO:0006506">
    <property type="term" value="P:GPI anchor biosynthetic process"/>
    <property type="evidence" value="ECO:0007669"/>
    <property type="project" value="UniProtKB-KW"/>
</dbReference>
<protein>
    <recommendedName>
        <fullName evidence="12">GPI transamidase component PIG-S</fullName>
    </recommendedName>
</protein>
<comment type="subcellular location">
    <subcellularLocation>
        <location evidence="1">Endoplasmic reticulum membrane</location>
        <topology evidence="1">Multi-pass membrane protein</topology>
    </subcellularLocation>
</comment>
<keyword evidence="8" id="KW-0472">Membrane</keyword>
<evidence type="ECO:0000313" key="10">
    <source>
        <dbReference type="EMBL" id="KAJ3484833.1"/>
    </source>
</evidence>
<evidence type="ECO:0008006" key="12">
    <source>
        <dbReference type="Google" id="ProtNLM"/>
    </source>
</evidence>
<keyword evidence="6" id="KW-0256">Endoplasmic reticulum</keyword>
<comment type="pathway">
    <text evidence="2">Glycolipid biosynthesis; glycosylphosphatidylinositol-anchor biosynthesis.</text>
</comment>
<keyword evidence="11" id="KW-1185">Reference proteome</keyword>
<organism evidence="10 11">
    <name type="scientific">Meripilus lineatus</name>
    <dbReference type="NCBI Taxonomy" id="2056292"/>
    <lineage>
        <taxon>Eukaryota</taxon>
        <taxon>Fungi</taxon>
        <taxon>Dikarya</taxon>
        <taxon>Basidiomycota</taxon>
        <taxon>Agaricomycotina</taxon>
        <taxon>Agaricomycetes</taxon>
        <taxon>Polyporales</taxon>
        <taxon>Meripilaceae</taxon>
        <taxon>Meripilus</taxon>
    </lineage>
</organism>
<evidence type="ECO:0000256" key="6">
    <source>
        <dbReference type="ARBA" id="ARBA00022824"/>
    </source>
</evidence>
<dbReference type="EMBL" id="JANAWD010000174">
    <property type="protein sequence ID" value="KAJ3484833.1"/>
    <property type="molecule type" value="Genomic_DNA"/>
</dbReference>
<keyword evidence="9" id="KW-0325">Glycoprotein</keyword>
<proteinExistence type="inferred from homology"/>
<keyword evidence="4" id="KW-0337">GPI-anchor biosynthesis</keyword>
<evidence type="ECO:0000256" key="5">
    <source>
        <dbReference type="ARBA" id="ARBA00022692"/>
    </source>
</evidence>
<sequence>MSFEGEPNHGTNLDPSTLSFESLWSRRRIIASYWLVVLLAVPLWWKATSIDRLSLPENRVRGLSGKEISFPLRIHLDSSAVSHSVSEIADAVTKVLSDDLKEGGSGLAVSVTSSDLEEHKGYSVKLLQDGSKNVVRGRDLLLSTPNHESEQFGQSSTRRLADVMRALVAPPQALVSGSAQQAVKYASRYRLAFTLLNQDSASGNAALSWDIQSSIHRYLKPTLEKLSVLHNFTIESQVQLHAPLAFDPTIVTHNNSQSFGLTPEDLTVFVNSAEWTLSSSVSNDPVLHFVVFVPSLLNNPLYILDKKNAVTNSNAFILPQWGGIVVLNSPKEHLSIDDLHSTFGIFESQLHALLAVPTLPADVTSDEIGPFTDWQLDALVRRRTRENFGDSRETLESIILLVNQISNMPVGQDVKGDVQDALSALDQASLSFLRNLESW</sequence>
<evidence type="ECO:0000313" key="11">
    <source>
        <dbReference type="Proteomes" id="UP001212997"/>
    </source>
</evidence>
<keyword evidence="7" id="KW-1133">Transmembrane helix</keyword>
<accession>A0AAD5YH02</accession>
<evidence type="ECO:0000256" key="9">
    <source>
        <dbReference type="ARBA" id="ARBA00023180"/>
    </source>
</evidence>